<dbReference type="PANTHER" id="PTHR33608">
    <property type="entry name" value="BLL2464 PROTEIN"/>
    <property type="match status" value="1"/>
</dbReference>
<sequence>MLEVVSTIFQFLVQRPLIMLLLMAAPFLLAVRTRSVFPTRLMLGIFSCLAGSSLLIAVGPGLITYLLGFSSPLVARILIAVVVALDVLLLLVAFADFFTVVSASKLSASRSMLRIASLGKPHDVEIELVNKSTYRVKVSVKDDLPGSFKATPANFDTVVEPLSRAVFDYRIVSDMRGKYSMDCVYVEVRSFAGLWKGLYKLPAESMLYVYPDMRQIAEYDLLARTNRLSLVGVRRTRKIGQDNEFERLRDYTADDNYKNIDWRSTAKRRKLTVKDFQTSQSQRIIFMLDCGRLMTGMSGRFDMLDHALNAILMLSYVALKQGDAVGLICFSDKVHSFTPPRTGLRHINHLLNATFDQKASYVESRFDDAFFYLQRNCPKRSLVVLVSNVLDEVNANQVLQFSSQLTGRHLPLCVFARDHDLYQMVDKYSDQVDAGGASDKTLYEAAASASILSWRKQVITDLQHQGVLAIESFPEDMTAQLVNQYLEIKARHLL</sequence>
<organism evidence="3 4">
    <name type="scientific">Mariniblastus fucicola</name>
    <dbReference type="NCBI Taxonomy" id="980251"/>
    <lineage>
        <taxon>Bacteria</taxon>
        <taxon>Pseudomonadati</taxon>
        <taxon>Planctomycetota</taxon>
        <taxon>Planctomycetia</taxon>
        <taxon>Pirellulales</taxon>
        <taxon>Pirellulaceae</taxon>
        <taxon>Mariniblastus</taxon>
    </lineage>
</organism>
<dbReference type="OrthoDB" id="9778037at2"/>
<feature type="transmembrane region" description="Helical" evidence="1">
    <location>
        <begin position="12"/>
        <end position="31"/>
    </location>
</feature>
<dbReference type="InterPro" id="IPR036465">
    <property type="entry name" value="vWFA_dom_sf"/>
</dbReference>
<keyword evidence="4" id="KW-1185">Reference proteome</keyword>
<dbReference type="Pfam" id="PF01882">
    <property type="entry name" value="DUF58"/>
    <property type="match status" value="1"/>
</dbReference>
<accession>A0A5B9PE02</accession>
<dbReference type="InterPro" id="IPR002881">
    <property type="entry name" value="DUF58"/>
</dbReference>
<dbReference type="KEGG" id="mff:MFFC18_10270"/>
<dbReference type="EMBL" id="CP042912">
    <property type="protein sequence ID" value="QEG21173.1"/>
    <property type="molecule type" value="Genomic_DNA"/>
</dbReference>
<evidence type="ECO:0000313" key="4">
    <source>
        <dbReference type="Proteomes" id="UP000322214"/>
    </source>
</evidence>
<gene>
    <name evidence="3" type="ORF">MFFC18_10270</name>
</gene>
<evidence type="ECO:0000259" key="2">
    <source>
        <dbReference type="Pfam" id="PF01882"/>
    </source>
</evidence>
<name>A0A5B9PE02_9BACT</name>
<keyword evidence="1" id="KW-1133">Transmembrane helix</keyword>
<protein>
    <recommendedName>
        <fullName evidence="2">DUF58 domain-containing protein</fullName>
    </recommendedName>
</protein>
<dbReference type="STRING" id="980251.GCA_001642875_01913"/>
<proteinExistence type="predicted"/>
<keyword evidence="1" id="KW-0472">Membrane</keyword>
<dbReference type="SUPFAM" id="SSF53300">
    <property type="entry name" value="vWA-like"/>
    <property type="match status" value="1"/>
</dbReference>
<keyword evidence="1" id="KW-0812">Transmembrane</keyword>
<dbReference type="RefSeq" id="WP_075081979.1">
    <property type="nucleotide sequence ID" value="NZ_CP042912.1"/>
</dbReference>
<dbReference type="PANTHER" id="PTHR33608:SF3">
    <property type="entry name" value="SLR2013 PROTEIN"/>
    <property type="match status" value="1"/>
</dbReference>
<dbReference type="Proteomes" id="UP000322214">
    <property type="component" value="Chromosome"/>
</dbReference>
<evidence type="ECO:0000256" key="1">
    <source>
        <dbReference type="SAM" id="Phobius"/>
    </source>
</evidence>
<feature type="domain" description="DUF58" evidence="2">
    <location>
        <begin position="248"/>
        <end position="402"/>
    </location>
</feature>
<reference evidence="3 4" key="1">
    <citation type="submission" date="2019-08" db="EMBL/GenBank/DDBJ databases">
        <title>Deep-cultivation of Planctomycetes and their phenomic and genomic characterization uncovers novel biology.</title>
        <authorList>
            <person name="Wiegand S."/>
            <person name="Jogler M."/>
            <person name="Boedeker C."/>
            <person name="Pinto D."/>
            <person name="Vollmers J."/>
            <person name="Rivas-Marin E."/>
            <person name="Kohn T."/>
            <person name="Peeters S.H."/>
            <person name="Heuer A."/>
            <person name="Rast P."/>
            <person name="Oberbeckmann S."/>
            <person name="Bunk B."/>
            <person name="Jeske O."/>
            <person name="Meyerdierks A."/>
            <person name="Storesund J.E."/>
            <person name="Kallscheuer N."/>
            <person name="Luecker S."/>
            <person name="Lage O.M."/>
            <person name="Pohl T."/>
            <person name="Merkel B.J."/>
            <person name="Hornburger P."/>
            <person name="Mueller R.-W."/>
            <person name="Bruemmer F."/>
            <person name="Labrenz M."/>
            <person name="Spormann A.M."/>
            <person name="Op den Camp H."/>
            <person name="Overmann J."/>
            <person name="Amann R."/>
            <person name="Jetten M.S.M."/>
            <person name="Mascher T."/>
            <person name="Medema M.H."/>
            <person name="Devos D.P."/>
            <person name="Kaster A.-K."/>
            <person name="Ovreas L."/>
            <person name="Rohde M."/>
            <person name="Galperin M.Y."/>
            <person name="Jogler C."/>
        </authorList>
    </citation>
    <scope>NUCLEOTIDE SEQUENCE [LARGE SCALE GENOMIC DNA]</scope>
    <source>
        <strain evidence="3 4">FC18</strain>
    </source>
</reference>
<dbReference type="AlphaFoldDB" id="A0A5B9PE02"/>
<feature type="transmembrane region" description="Helical" evidence="1">
    <location>
        <begin position="73"/>
        <end position="101"/>
    </location>
</feature>
<feature type="transmembrane region" description="Helical" evidence="1">
    <location>
        <begin position="43"/>
        <end position="67"/>
    </location>
</feature>
<evidence type="ECO:0000313" key="3">
    <source>
        <dbReference type="EMBL" id="QEG21173.1"/>
    </source>
</evidence>